<accession>A0A6J1CKK9</accession>
<keyword evidence="2" id="KW-0539">Nucleus</keyword>
<evidence type="ECO:0000256" key="1">
    <source>
        <dbReference type="ARBA" id="ARBA00004123"/>
    </source>
</evidence>
<protein>
    <submittedName>
        <fullName evidence="6">Uncharacterized protein LOC111012303</fullName>
    </submittedName>
</protein>
<keyword evidence="5" id="KW-1185">Reference proteome</keyword>
<dbReference type="GO" id="GO:0005634">
    <property type="term" value="C:nucleus"/>
    <property type="evidence" value="ECO:0007669"/>
    <property type="project" value="UniProtKB-SubCell"/>
</dbReference>
<evidence type="ECO:0000313" key="6">
    <source>
        <dbReference type="RefSeq" id="XP_022142089.1"/>
    </source>
</evidence>
<evidence type="ECO:0000259" key="4">
    <source>
        <dbReference type="Pfam" id="PF22754"/>
    </source>
</evidence>
<evidence type="ECO:0000256" key="3">
    <source>
        <dbReference type="SAM" id="Coils"/>
    </source>
</evidence>
<feature type="domain" description="Plant bHLH transcription factor ACT-like" evidence="4">
    <location>
        <begin position="78"/>
        <end position="153"/>
    </location>
</feature>
<name>A0A6J1CKK9_MOMCH</name>
<dbReference type="GeneID" id="111012303"/>
<evidence type="ECO:0000313" key="5">
    <source>
        <dbReference type="Proteomes" id="UP000504603"/>
    </source>
</evidence>
<dbReference type="GO" id="GO:0003700">
    <property type="term" value="F:DNA-binding transcription factor activity"/>
    <property type="evidence" value="ECO:0007669"/>
    <property type="project" value="TreeGrafter"/>
</dbReference>
<dbReference type="OrthoDB" id="1057417at2759"/>
<keyword evidence="3" id="KW-0175">Coiled coil</keyword>
<dbReference type="RefSeq" id="XP_022142089.1">
    <property type="nucleotide sequence ID" value="XM_022286397.1"/>
</dbReference>
<dbReference type="Proteomes" id="UP000504603">
    <property type="component" value="Unplaced"/>
</dbReference>
<sequence length="174" mass="19878">MVSTLQRKFASRRKLRLVRPLAIHESPGRQSCVFWNAVLFIHKLKLKLEAIEREYSNLLAAKREILNNSVKSFHFPKEVEVEKIGKEFRVRLRCEKGGDRLVSVLEAFDKMGLNVLEARVSCTDCFSMEAVAVAEVEQSLDVRDIREAINVAIDGKLLAANQIQQEIPEENDEI</sequence>
<dbReference type="PANTHER" id="PTHR31945">
    <property type="entry name" value="TRANSCRIPTION FACTOR SCREAM2-RELATED"/>
    <property type="match status" value="1"/>
</dbReference>
<comment type="subcellular location">
    <subcellularLocation>
        <location evidence="1">Nucleus</location>
    </subcellularLocation>
</comment>
<proteinExistence type="predicted"/>
<evidence type="ECO:0000256" key="2">
    <source>
        <dbReference type="ARBA" id="ARBA00023242"/>
    </source>
</evidence>
<organism evidence="5 6">
    <name type="scientific">Momordica charantia</name>
    <name type="common">Bitter gourd</name>
    <name type="synonym">Balsam pear</name>
    <dbReference type="NCBI Taxonomy" id="3673"/>
    <lineage>
        <taxon>Eukaryota</taxon>
        <taxon>Viridiplantae</taxon>
        <taxon>Streptophyta</taxon>
        <taxon>Embryophyta</taxon>
        <taxon>Tracheophyta</taxon>
        <taxon>Spermatophyta</taxon>
        <taxon>Magnoliopsida</taxon>
        <taxon>eudicotyledons</taxon>
        <taxon>Gunneridae</taxon>
        <taxon>Pentapetalae</taxon>
        <taxon>rosids</taxon>
        <taxon>fabids</taxon>
        <taxon>Cucurbitales</taxon>
        <taxon>Cucurbitaceae</taxon>
        <taxon>Momordiceae</taxon>
        <taxon>Momordica</taxon>
    </lineage>
</organism>
<dbReference type="InterPro" id="IPR054502">
    <property type="entry name" value="bHLH-TF_ACT-like_plant"/>
</dbReference>
<dbReference type="PANTHER" id="PTHR31945:SF27">
    <property type="entry name" value="TRANSCRIPTION FACTOR BHLH35-LIKE PROTEIN"/>
    <property type="match status" value="1"/>
</dbReference>
<dbReference type="Pfam" id="PF22754">
    <property type="entry name" value="bHLH-TF_ACT-like_plant"/>
    <property type="match status" value="1"/>
</dbReference>
<reference evidence="6" key="1">
    <citation type="submission" date="2025-08" db="UniProtKB">
        <authorList>
            <consortium name="RefSeq"/>
        </authorList>
    </citation>
    <scope>IDENTIFICATION</scope>
    <source>
        <strain evidence="6">OHB3-1</strain>
    </source>
</reference>
<dbReference type="GO" id="GO:0043565">
    <property type="term" value="F:sequence-specific DNA binding"/>
    <property type="evidence" value="ECO:0007669"/>
    <property type="project" value="TreeGrafter"/>
</dbReference>
<dbReference type="AlphaFoldDB" id="A0A6J1CKK9"/>
<feature type="coiled-coil region" evidence="3">
    <location>
        <begin position="41"/>
        <end position="68"/>
    </location>
</feature>
<gene>
    <name evidence="6" type="primary">LOC111012303</name>
</gene>
<dbReference type="InterPro" id="IPR051358">
    <property type="entry name" value="TF_AMS/ICE1/BHLH6-like"/>
</dbReference>
<dbReference type="KEGG" id="mcha:111012303"/>